<evidence type="ECO:0000313" key="2">
    <source>
        <dbReference type="Proteomes" id="UP001177021"/>
    </source>
</evidence>
<dbReference type="EMBL" id="CASHSV030000034">
    <property type="protein sequence ID" value="CAJ2643960.1"/>
    <property type="molecule type" value="Genomic_DNA"/>
</dbReference>
<keyword evidence="2" id="KW-1185">Reference proteome</keyword>
<proteinExistence type="predicted"/>
<name>A0ACB0JH14_TRIPR</name>
<gene>
    <name evidence="1" type="ORF">MILVUS5_LOCUS13094</name>
</gene>
<dbReference type="Proteomes" id="UP001177021">
    <property type="component" value="Unassembled WGS sequence"/>
</dbReference>
<reference evidence="1" key="1">
    <citation type="submission" date="2023-10" db="EMBL/GenBank/DDBJ databases">
        <authorList>
            <person name="Rodriguez Cubillos JULIANA M."/>
            <person name="De Vega J."/>
        </authorList>
    </citation>
    <scope>NUCLEOTIDE SEQUENCE</scope>
</reference>
<accession>A0ACB0JH14</accession>
<evidence type="ECO:0000313" key="1">
    <source>
        <dbReference type="EMBL" id="CAJ2643960.1"/>
    </source>
</evidence>
<comment type="caution">
    <text evidence="1">The sequence shown here is derived from an EMBL/GenBank/DDBJ whole genome shotgun (WGS) entry which is preliminary data.</text>
</comment>
<organism evidence="1 2">
    <name type="scientific">Trifolium pratense</name>
    <name type="common">Red clover</name>
    <dbReference type="NCBI Taxonomy" id="57577"/>
    <lineage>
        <taxon>Eukaryota</taxon>
        <taxon>Viridiplantae</taxon>
        <taxon>Streptophyta</taxon>
        <taxon>Embryophyta</taxon>
        <taxon>Tracheophyta</taxon>
        <taxon>Spermatophyta</taxon>
        <taxon>Magnoliopsida</taxon>
        <taxon>eudicotyledons</taxon>
        <taxon>Gunneridae</taxon>
        <taxon>Pentapetalae</taxon>
        <taxon>rosids</taxon>
        <taxon>fabids</taxon>
        <taxon>Fabales</taxon>
        <taxon>Fabaceae</taxon>
        <taxon>Papilionoideae</taxon>
        <taxon>50 kb inversion clade</taxon>
        <taxon>NPAAA clade</taxon>
        <taxon>Hologalegina</taxon>
        <taxon>IRL clade</taxon>
        <taxon>Trifolieae</taxon>
        <taxon>Trifolium</taxon>
    </lineage>
</organism>
<protein>
    <submittedName>
        <fullName evidence="1">Uncharacterized protein</fullName>
    </submittedName>
</protein>
<sequence>MSHSAKSSPTKTDAVPSPQMAINDVPLNTIPSISPTMRRKSVAKKERSSRTSINPSSPSSSIKKTKKKSKKSRTESRRSYTMSELHVDPLPSSDVPTPVVDATEDDVDTSGKNSLNQNSDVPNSVENLGLEKPTVTDNLGKSAPNSPIAVDTNVDATTEINVDVTTESPTKTGAETHVMPSAATHGAAPNVVPDVTTSLAQENLVNYSESDESPQPKNDDKVTVSDKAVSENPEVIIVNEATVSDKAVPTNSEASVARRTRSRPMYGPPKPVSKVVPRSETKKRKAPPTSDSDFEPETDVAASGSTSRKSVGRKKVPQSVPYAPLDNVSFHLENGSARWKFVYHRRLALERNLKADILECPSIVEALEYAGLMKTVVGLDKCFDRLVKEFLINVAENCNDPRSPEYRQVFVRGKCVKFSPTVINQYLQRDSEEVAPLKVTDNEVCKVLTGGRIKVWPSKTKLAATSLSPFYAVLNRIAVHNWVPTTHSGDVARGLGKFIYAVGNEKKNMAKTLKLVSTIILVVFLFYIVEAQEMYKYTRTTTECISPKDCLDIALQALGQSDMLVARCKDGFCHAFEKNNEISIHLRN</sequence>